<evidence type="ECO:0000313" key="2">
    <source>
        <dbReference type="Proteomes" id="UP000504637"/>
    </source>
</evidence>
<reference evidence="3" key="1">
    <citation type="submission" date="2020-01" db="EMBL/GenBank/DDBJ databases">
        <authorList>
            <consortium name="DOE Joint Genome Institute"/>
            <person name="Haridas S."/>
            <person name="Albert R."/>
            <person name="Binder M."/>
            <person name="Bloem J."/>
            <person name="Labutti K."/>
            <person name="Salamov A."/>
            <person name="Andreopoulos B."/>
            <person name="Baker S.E."/>
            <person name="Barry K."/>
            <person name="Bills G."/>
            <person name="Bluhm B.H."/>
            <person name="Cannon C."/>
            <person name="Castanera R."/>
            <person name="Culley D.E."/>
            <person name="Daum C."/>
            <person name="Ezra D."/>
            <person name="Gonzalez J.B."/>
            <person name="Henrissat B."/>
            <person name="Kuo A."/>
            <person name="Liang C."/>
            <person name="Lipzen A."/>
            <person name="Lutzoni F."/>
            <person name="Magnuson J."/>
            <person name="Mondo S."/>
            <person name="Nolan M."/>
            <person name="Ohm R."/>
            <person name="Pangilinan J."/>
            <person name="Park H.-J."/>
            <person name="Ramirez L."/>
            <person name="Alfaro M."/>
            <person name="Sun H."/>
            <person name="Tritt A."/>
            <person name="Yoshinaga Y."/>
            <person name="Zwiers L.-H."/>
            <person name="Turgeon B.G."/>
            <person name="Goodwin S.B."/>
            <person name="Spatafora J.W."/>
            <person name="Crous P.W."/>
            <person name="Grigoriev I.V."/>
        </authorList>
    </citation>
    <scope>NUCLEOTIDE SEQUENCE</scope>
    <source>
        <strain evidence="3">CBS 342.82</strain>
    </source>
</reference>
<dbReference type="RefSeq" id="XP_033456819.1">
    <property type="nucleotide sequence ID" value="XM_033607099.1"/>
</dbReference>
<sequence length="167" mass="18507">MRTTSLAMLAALATTALAGSQKSVPTSVSDVPEFEITKLYSIDNTQQGAGSLNFGFTVWDPAPNVTTNCHWTWQHSADQSLEGETHSCDNKNFLWQFSSYTDLQKYTLRILDRKSYYQPGLPNPWGTTVALASINSTVLTCNKLGPTGVYCRQKADAEFWAPTARSW</sequence>
<dbReference type="GeneID" id="54364899"/>
<organism evidence="3">
    <name type="scientific">Dissoconium aciculare CBS 342.82</name>
    <dbReference type="NCBI Taxonomy" id="1314786"/>
    <lineage>
        <taxon>Eukaryota</taxon>
        <taxon>Fungi</taxon>
        <taxon>Dikarya</taxon>
        <taxon>Ascomycota</taxon>
        <taxon>Pezizomycotina</taxon>
        <taxon>Dothideomycetes</taxon>
        <taxon>Dothideomycetidae</taxon>
        <taxon>Mycosphaerellales</taxon>
        <taxon>Dissoconiaceae</taxon>
        <taxon>Dissoconium</taxon>
    </lineage>
</organism>
<keyword evidence="2" id="KW-1185">Reference proteome</keyword>
<name>A0A6J3LVT1_9PEZI</name>
<proteinExistence type="predicted"/>
<keyword evidence="1" id="KW-0732">Signal</keyword>
<reference evidence="3" key="2">
    <citation type="submission" date="2020-04" db="EMBL/GenBank/DDBJ databases">
        <authorList>
            <consortium name="NCBI Genome Project"/>
        </authorList>
    </citation>
    <scope>NUCLEOTIDE SEQUENCE</scope>
    <source>
        <strain evidence="3">CBS 342.82</strain>
    </source>
</reference>
<dbReference type="Proteomes" id="UP000504637">
    <property type="component" value="Unplaced"/>
</dbReference>
<reference evidence="3" key="3">
    <citation type="submission" date="2025-08" db="UniProtKB">
        <authorList>
            <consortium name="RefSeq"/>
        </authorList>
    </citation>
    <scope>IDENTIFICATION</scope>
    <source>
        <strain evidence="3">CBS 342.82</strain>
    </source>
</reference>
<evidence type="ECO:0008006" key="4">
    <source>
        <dbReference type="Google" id="ProtNLM"/>
    </source>
</evidence>
<accession>A0A6J3LVT1</accession>
<feature type="chain" id="PRO_5027027880" description="AA1-like domain-containing protein" evidence="1">
    <location>
        <begin position="19"/>
        <end position="167"/>
    </location>
</feature>
<evidence type="ECO:0000256" key="1">
    <source>
        <dbReference type="SAM" id="SignalP"/>
    </source>
</evidence>
<dbReference type="AlphaFoldDB" id="A0A6J3LVT1"/>
<protein>
    <recommendedName>
        <fullName evidence="4">AA1-like domain-containing protein</fullName>
    </recommendedName>
</protein>
<gene>
    <name evidence="3" type="ORF">K489DRAFT_403830</name>
</gene>
<evidence type="ECO:0000313" key="3">
    <source>
        <dbReference type="RefSeq" id="XP_033456819.1"/>
    </source>
</evidence>
<feature type="signal peptide" evidence="1">
    <location>
        <begin position="1"/>
        <end position="18"/>
    </location>
</feature>